<name>A0ABV6S1Y7_9GAMM</name>
<evidence type="ECO:0000313" key="1">
    <source>
        <dbReference type="EMBL" id="MFC0682737.1"/>
    </source>
</evidence>
<keyword evidence="2" id="KW-1185">Reference proteome</keyword>
<protein>
    <submittedName>
        <fullName evidence="1">Uncharacterized protein</fullName>
    </submittedName>
</protein>
<comment type="caution">
    <text evidence="1">The sequence shown here is derived from an EMBL/GenBank/DDBJ whole genome shotgun (WGS) entry which is preliminary data.</text>
</comment>
<proteinExistence type="predicted"/>
<gene>
    <name evidence="1" type="ORF">ACFFGH_33315</name>
</gene>
<dbReference type="Proteomes" id="UP001589896">
    <property type="component" value="Unassembled WGS sequence"/>
</dbReference>
<organism evidence="1 2">
    <name type="scientific">Lysobacter korlensis</name>
    <dbReference type="NCBI Taxonomy" id="553636"/>
    <lineage>
        <taxon>Bacteria</taxon>
        <taxon>Pseudomonadati</taxon>
        <taxon>Pseudomonadota</taxon>
        <taxon>Gammaproteobacteria</taxon>
        <taxon>Lysobacterales</taxon>
        <taxon>Lysobacteraceae</taxon>
        <taxon>Lysobacter</taxon>
    </lineage>
</organism>
<evidence type="ECO:0000313" key="2">
    <source>
        <dbReference type="Proteomes" id="UP001589896"/>
    </source>
</evidence>
<dbReference type="EMBL" id="JBHLTG010000017">
    <property type="protein sequence ID" value="MFC0682737.1"/>
    <property type="molecule type" value="Genomic_DNA"/>
</dbReference>
<accession>A0ABV6S1Y7</accession>
<sequence length="229" mass="24427">MMATWRALLASSERKRMFVTIGVCLALLIVGGVVLSSARTTKAEAQKQLGAAKSAAATIETRAADLGPLIRDPDAVVRLHDELRDAGLVGEADRPRWIAALRQSLQDGPWLRARYLLAGSETVAVPEAAQQWIDLLGEVAPTLRGQPLTLTLEGTHEGEVLDVLQRLRESRAGGFELLDCDLRRRKDTLGLDATCTLRWLSLYPAPLPEMAPLAGPPAGAGAAAKGAAP</sequence>
<reference evidence="1 2" key="1">
    <citation type="submission" date="2024-09" db="EMBL/GenBank/DDBJ databases">
        <authorList>
            <person name="Sun Q."/>
            <person name="Mori K."/>
        </authorList>
    </citation>
    <scope>NUCLEOTIDE SEQUENCE [LARGE SCALE GENOMIC DNA]</scope>
    <source>
        <strain evidence="1 2">KCTC 23076</strain>
    </source>
</reference>
<dbReference type="RefSeq" id="WP_386677035.1">
    <property type="nucleotide sequence ID" value="NZ_JBHLTG010000017.1"/>
</dbReference>